<evidence type="ECO:0000256" key="9">
    <source>
        <dbReference type="ARBA" id="ARBA00056472"/>
    </source>
</evidence>
<dbReference type="Gene3D" id="4.10.1100.10">
    <property type="entry name" value="Transcription factor, SBP-box domain"/>
    <property type="match status" value="1"/>
</dbReference>
<evidence type="ECO:0000256" key="8">
    <source>
        <dbReference type="ARBA" id="ARBA00023242"/>
    </source>
</evidence>
<evidence type="ECO:0000313" key="13">
    <source>
        <dbReference type="EMBL" id="EYU42088.1"/>
    </source>
</evidence>
<dbReference type="AlphaFoldDB" id="A0A022RQP7"/>
<protein>
    <recommendedName>
        <fullName evidence="12">SBP-type domain-containing protein</fullName>
    </recommendedName>
</protein>
<dbReference type="Proteomes" id="UP000030748">
    <property type="component" value="Unassembled WGS sequence"/>
</dbReference>
<dbReference type="PANTHER" id="PTHR31251:SF74">
    <property type="entry name" value="SQUAMOSA PROMOTER-BINDING-LIKE PROTEIN 2"/>
    <property type="match status" value="1"/>
</dbReference>
<keyword evidence="2" id="KW-0479">Metal-binding</keyword>
<dbReference type="InterPro" id="IPR036893">
    <property type="entry name" value="SBP_sf"/>
</dbReference>
<dbReference type="InterPro" id="IPR004333">
    <property type="entry name" value="SBP_dom"/>
</dbReference>
<dbReference type="PANTHER" id="PTHR31251">
    <property type="entry name" value="SQUAMOSA PROMOTER-BINDING-LIKE PROTEIN 4"/>
    <property type="match status" value="1"/>
</dbReference>
<evidence type="ECO:0000256" key="6">
    <source>
        <dbReference type="ARBA" id="ARBA00023125"/>
    </source>
</evidence>
<sequence length="319" mass="35342">MECNAKWDWESFVAFGPKAIESPKKLQLADWMIVDDADNNAGSFNLSAFDGNSVTSVSDGGHGSSVKSSISASTDSTTKDGMQTHNFRFGKFEGSSGNFSKKMEMNGTKFLETSPKPEASVGSGEPLIGLKLGKRTYFENSGGGGAGAGGTVKSAASFPMMHTPTPSSTTLKKTKQNARICCQVQGCITDLSLAKEYHRKHRVCDNHSKCPKVIVGGLERRFCQQCSRFHGLSEFDEKKRSCRRRLSDHNARRRKPQQETIQFNPTRLSSPFYGTGCSCFYPLFFQLFNTVSIVRINFTRCPIIHYQIVIDTKQAYKFV</sequence>
<gene>
    <name evidence="13" type="ORF">MIMGU_mgv1a010208mg</name>
</gene>
<keyword evidence="8" id="KW-0539">Nucleus</keyword>
<dbReference type="eggNOG" id="ENOG502QTXG">
    <property type="taxonomic scope" value="Eukaryota"/>
</dbReference>
<dbReference type="STRING" id="4155.A0A022RQP7"/>
<feature type="domain" description="SBP-type" evidence="12">
    <location>
        <begin position="179"/>
        <end position="256"/>
    </location>
</feature>
<dbReference type="SUPFAM" id="SSF103612">
    <property type="entry name" value="SBT domain"/>
    <property type="match status" value="1"/>
</dbReference>
<dbReference type="GO" id="GO:0000976">
    <property type="term" value="F:transcription cis-regulatory region binding"/>
    <property type="evidence" value="ECO:0000318"/>
    <property type="project" value="GO_Central"/>
</dbReference>
<evidence type="ECO:0000256" key="2">
    <source>
        <dbReference type="ARBA" id="ARBA00022723"/>
    </source>
</evidence>
<feature type="compositionally biased region" description="Polar residues" evidence="11">
    <location>
        <begin position="65"/>
        <end position="84"/>
    </location>
</feature>
<dbReference type="GO" id="GO:0005634">
    <property type="term" value="C:nucleus"/>
    <property type="evidence" value="ECO:0000318"/>
    <property type="project" value="GO_Central"/>
</dbReference>
<reference evidence="13 14" key="1">
    <citation type="journal article" date="2013" name="Proc. Natl. Acad. Sci. U.S.A.">
        <title>Fine-scale variation in meiotic recombination in Mimulus inferred from population shotgun sequencing.</title>
        <authorList>
            <person name="Hellsten U."/>
            <person name="Wright K.M."/>
            <person name="Jenkins J."/>
            <person name="Shu S."/>
            <person name="Yuan Y."/>
            <person name="Wessler S.R."/>
            <person name="Schmutz J."/>
            <person name="Willis J.H."/>
            <person name="Rokhsar D.S."/>
        </authorList>
    </citation>
    <scope>NUCLEOTIDE SEQUENCE [LARGE SCALE GENOMIC DNA]</scope>
    <source>
        <strain evidence="14">cv. DUN x IM62</strain>
    </source>
</reference>
<keyword evidence="14" id="KW-1185">Reference proteome</keyword>
<evidence type="ECO:0000256" key="11">
    <source>
        <dbReference type="SAM" id="MobiDB-lite"/>
    </source>
</evidence>
<dbReference type="PROSITE" id="PS51141">
    <property type="entry name" value="ZF_SBP"/>
    <property type="match status" value="1"/>
</dbReference>
<keyword evidence="4" id="KW-0862">Zinc</keyword>
<proteinExistence type="predicted"/>
<organism evidence="13 14">
    <name type="scientific">Erythranthe guttata</name>
    <name type="common">Yellow monkey flower</name>
    <name type="synonym">Mimulus guttatus</name>
    <dbReference type="NCBI Taxonomy" id="4155"/>
    <lineage>
        <taxon>Eukaryota</taxon>
        <taxon>Viridiplantae</taxon>
        <taxon>Streptophyta</taxon>
        <taxon>Embryophyta</taxon>
        <taxon>Tracheophyta</taxon>
        <taxon>Spermatophyta</taxon>
        <taxon>Magnoliopsida</taxon>
        <taxon>eudicotyledons</taxon>
        <taxon>Gunneridae</taxon>
        <taxon>Pentapetalae</taxon>
        <taxon>asterids</taxon>
        <taxon>lamiids</taxon>
        <taxon>Lamiales</taxon>
        <taxon>Phrymaceae</taxon>
        <taxon>Erythranthe</taxon>
    </lineage>
</organism>
<keyword evidence="6" id="KW-0238">DNA-binding</keyword>
<evidence type="ECO:0000256" key="10">
    <source>
        <dbReference type="PROSITE-ProRule" id="PRU00470"/>
    </source>
</evidence>
<evidence type="ECO:0000256" key="4">
    <source>
        <dbReference type="ARBA" id="ARBA00022833"/>
    </source>
</evidence>
<evidence type="ECO:0000256" key="1">
    <source>
        <dbReference type="ARBA" id="ARBA00004123"/>
    </source>
</evidence>
<accession>A0A022RQP7</accession>
<evidence type="ECO:0000259" key="12">
    <source>
        <dbReference type="PROSITE" id="PS51141"/>
    </source>
</evidence>
<dbReference type="GO" id="GO:0008270">
    <property type="term" value="F:zinc ion binding"/>
    <property type="evidence" value="ECO:0007669"/>
    <property type="project" value="UniProtKB-KW"/>
</dbReference>
<name>A0A022RQP7_ERYGU</name>
<evidence type="ECO:0000256" key="7">
    <source>
        <dbReference type="ARBA" id="ARBA00023163"/>
    </source>
</evidence>
<evidence type="ECO:0000313" key="14">
    <source>
        <dbReference type="Proteomes" id="UP000030748"/>
    </source>
</evidence>
<evidence type="ECO:0000256" key="5">
    <source>
        <dbReference type="ARBA" id="ARBA00023015"/>
    </source>
</evidence>
<dbReference type="EMBL" id="KI630313">
    <property type="protein sequence ID" value="EYU42088.1"/>
    <property type="molecule type" value="Genomic_DNA"/>
</dbReference>
<dbReference type="InterPro" id="IPR044817">
    <property type="entry name" value="SBP-like"/>
</dbReference>
<dbReference type="Pfam" id="PF03110">
    <property type="entry name" value="SBP"/>
    <property type="match status" value="1"/>
</dbReference>
<dbReference type="FunFam" id="4.10.1100.10:FF:000001">
    <property type="entry name" value="Squamosa promoter-binding-like protein 14"/>
    <property type="match status" value="1"/>
</dbReference>
<keyword evidence="3 10" id="KW-0863">Zinc-finger</keyword>
<dbReference type="GO" id="GO:0001216">
    <property type="term" value="F:DNA-binding transcription activator activity"/>
    <property type="evidence" value="ECO:0000318"/>
    <property type="project" value="GO_Central"/>
</dbReference>
<feature type="region of interest" description="Disordered" evidence="11">
    <location>
        <begin position="57"/>
        <end position="84"/>
    </location>
</feature>
<keyword evidence="7" id="KW-0804">Transcription</keyword>
<evidence type="ECO:0000256" key="3">
    <source>
        <dbReference type="ARBA" id="ARBA00022771"/>
    </source>
</evidence>
<keyword evidence="5" id="KW-0805">Transcription regulation</keyword>
<comment type="subcellular location">
    <subcellularLocation>
        <location evidence="1">Nucleus</location>
    </subcellularLocation>
</comment>
<comment type="function">
    <text evidence="9">Probable transcriptional factor. Binds to the promoter of the SQUAMOSA gene.</text>
</comment>